<feature type="region of interest" description="Disordered" evidence="1">
    <location>
        <begin position="35"/>
        <end position="68"/>
    </location>
</feature>
<reference evidence="2" key="1">
    <citation type="submission" date="2018-05" db="EMBL/GenBank/DDBJ databases">
        <title>Draft genome of Mucuna pruriens seed.</title>
        <authorList>
            <person name="Nnadi N.E."/>
            <person name="Vos R."/>
            <person name="Hasami M.H."/>
            <person name="Devisetty U.K."/>
            <person name="Aguiy J.C."/>
        </authorList>
    </citation>
    <scope>NUCLEOTIDE SEQUENCE [LARGE SCALE GENOMIC DNA]</scope>
    <source>
        <strain evidence="2">JCA_2017</strain>
    </source>
</reference>
<feature type="non-terminal residue" evidence="2">
    <location>
        <position position="1"/>
    </location>
</feature>
<sequence length="68" mass="7936">MAEFCSSVWATLFEEACNTDNHSKKEKLEKIAKKKNTAKDYGEERKASNQENPFNFPKLKSLKQQKRI</sequence>
<name>A0A371FQT9_MUCPR</name>
<comment type="caution">
    <text evidence="2">The sequence shown here is derived from an EMBL/GenBank/DDBJ whole genome shotgun (WGS) entry which is preliminary data.</text>
</comment>
<keyword evidence="3" id="KW-1185">Reference proteome</keyword>
<accession>A0A371FQT9</accession>
<evidence type="ECO:0000313" key="3">
    <source>
        <dbReference type="Proteomes" id="UP000257109"/>
    </source>
</evidence>
<dbReference type="EMBL" id="QJKJ01008170">
    <property type="protein sequence ID" value="RDX80570.1"/>
    <property type="molecule type" value="Genomic_DNA"/>
</dbReference>
<gene>
    <name evidence="2" type="ORF">CR513_38863</name>
</gene>
<organism evidence="2 3">
    <name type="scientific">Mucuna pruriens</name>
    <name type="common">Velvet bean</name>
    <name type="synonym">Dolichos pruriens</name>
    <dbReference type="NCBI Taxonomy" id="157652"/>
    <lineage>
        <taxon>Eukaryota</taxon>
        <taxon>Viridiplantae</taxon>
        <taxon>Streptophyta</taxon>
        <taxon>Embryophyta</taxon>
        <taxon>Tracheophyta</taxon>
        <taxon>Spermatophyta</taxon>
        <taxon>Magnoliopsida</taxon>
        <taxon>eudicotyledons</taxon>
        <taxon>Gunneridae</taxon>
        <taxon>Pentapetalae</taxon>
        <taxon>rosids</taxon>
        <taxon>fabids</taxon>
        <taxon>Fabales</taxon>
        <taxon>Fabaceae</taxon>
        <taxon>Papilionoideae</taxon>
        <taxon>50 kb inversion clade</taxon>
        <taxon>NPAAA clade</taxon>
        <taxon>indigoferoid/millettioid clade</taxon>
        <taxon>Phaseoleae</taxon>
        <taxon>Mucuna</taxon>
    </lineage>
</organism>
<feature type="compositionally biased region" description="Basic and acidic residues" evidence="1">
    <location>
        <begin position="35"/>
        <end position="48"/>
    </location>
</feature>
<evidence type="ECO:0000313" key="2">
    <source>
        <dbReference type="EMBL" id="RDX80570.1"/>
    </source>
</evidence>
<dbReference type="Proteomes" id="UP000257109">
    <property type="component" value="Unassembled WGS sequence"/>
</dbReference>
<evidence type="ECO:0000256" key="1">
    <source>
        <dbReference type="SAM" id="MobiDB-lite"/>
    </source>
</evidence>
<dbReference type="AlphaFoldDB" id="A0A371FQT9"/>
<protein>
    <submittedName>
        <fullName evidence="2">Uncharacterized protein</fullName>
    </submittedName>
</protein>
<proteinExistence type="predicted"/>